<reference evidence="2" key="1">
    <citation type="submission" date="2021-01" db="EMBL/GenBank/DDBJ databases">
        <authorList>
            <person name="Corre E."/>
            <person name="Pelletier E."/>
            <person name="Niang G."/>
            <person name="Scheremetjew M."/>
            <person name="Finn R."/>
            <person name="Kale V."/>
            <person name="Holt S."/>
            <person name="Cochrane G."/>
            <person name="Meng A."/>
            <person name="Brown T."/>
            <person name="Cohen L."/>
        </authorList>
    </citation>
    <scope>NUCLEOTIDE SEQUENCE</scope>
    <source>
        <strain evidence="2">UTEX LB 2760</strain>
    </source>
</reference>
<sequence>MEYQVVPGAVMEEAAVPSMATGNPGFAAAAPYKYVQQEFGVYGDMGMQKLPMQKMPVAAVPVQGMVPAGMYPADNCVPVFAPAPMQMHMPHQALQPVENKEIENAKLRLRPRFETPRRRGNWIERWNGAREMGADSVPVEDAARVGAGVREFVAKVINMNVGLPQQTVEKWFQLLAEYLELSADEHVIMVNLFRKYLLANGALVSHDDWARPQKWECVLSISCYFSVLLSEEFAGQTSRELKDLLGPSFNFGKEQTDFLEAVGWKINVAQSEFTAARDAFLNYDGSLAGENALHQWFAPKPKPMSKKASMMSGKKRVRSANEEMVEAKRRSPSVDQAVPSFK</sequence>
<feature type="compositionally biased region" description="Basic and acidic residues" evidence="1">
    <location>
        <begin position="319"/>
        <end position="329"/>
    </location>
</feature>
<gene>
    <name evidence="2" type="ORF">RMAR0315_LOCUS12138</name>
</gene>
<dbReference type="AlphaFoldDB" id="A0A7S0BTB1"/>
<name>A0A7S0BTB1_9RHOD</name>
<evidence type="ECO:0000256" key="1">
    <source>
        <dbReference type="SAM" id="MobiDB-lite"/>
    </source>
</evidence>
<organism evidence="2">
    <name type="scientific">Rhodosorus marinus</name>
    <dbReference type="NCBI Taxonomy" id="101924"/>
    <lineage>
        <taxon>Eukaryota</taxon>
        <taxon>Rhodophyta</taxon>
        <taxon>Stylonematophyceae</taxon>
        <taxon>Stylonematales</taxon>
        <taxon>Stylonemataceae</taxon>
        <taxon>Rhodosorus</taxon>
    </lineage>
</organism>
<dbReference type="EMBL" id="HBEK01022085">
    <property type="protein sequence ID" value="CAD8402134.1"/>
    <property type="molecule type" value="Transcribed_RNA"/>
</dbReference>
<accession>A0A7S0BTB1</accession>
<protein>
    <submittedName>
        <fullName evidence="2">Uncharacterized protein</fullName>
    </submittedName>
</protein>
<feature type="region of interest" description="Disordered" evidence="1">
    <location>
        <begin position="303"/>
        <end position="342"/>
    </location>
</feature>
<evidence type="ECO:0000313" key="2">
    <source>
        <dbReference type="EMBL" id="CAD8402134.1"/>
    </source>
</evidence>
<proteinExistence type="predicted"/>